<evidence type="ECO:0000256" key="8">
    <source>
        <dbReference type="ARBA" id="ARBA00023057"/>
    </source>
</evidence>
<evidence type="ECO:0000259" key="12">
    <source>
        <dbReference type="PROSITE" id="PS51867"/>
    </source>
</evidence>
<keyword evidence="4" id="KW-0963">Cytoplasm</keyword>
<evidence type="ECO:0000256" key="1">
    <source>
        <dbReference type="ARBA" id="ARBA00004109"/>
    </source>
</evidence>
<evidence type="ECO:0000256" key="3">
    <source>
        <dbReference type="ARBA" id="ARBA00014384"/>
    </source>
</evidence>
<keyword evidence="7" id="KW-0862">Zinc</keyword>
<dbReference type="Proteomes" id="UP000694865">
    <property type="component" value="Unplaced"/>
</dbReference>
<gene>
    <name evidence="14" type="primary">LOC100373339</name>
</gene>
<proteinExistence type="predicted"/>
<dbReference type="InterPro" id="IPR006595">
    <property type="entry name" value="CTLH_C"/>
</dbReference>
<dbReference type="SMART" id="SM00668">
    <property type="entry name" value="CTLH"/>
    <property type="match status" value="1"/>
</dbReference>
<evidence type="ECO:0000256" key="6">
    <source>
        <dbReference type="ARBA" id="ARBA00022771"/>
    </source>
</evidence>
<evidence type="ECO:0000256" key="7">
    <source>
        <dbReference type="ARBA" id="ARBA00022833"/>
    </source>
</evidence>
<evidence type="ECO:0000256" key="9">
    <source>
        <dbReference type="ARBA" id="ARBA00029678"/>
    </source>
</evidence>
<dbReference type="PROSITE" id="PS50896">
    <property type="entry name" value="LISH"/>
    <property type="match status" value="1"/>
</dbReference>
<dbReference type="SMART" id="SM00757">
    <property type="entry name" value="CRA"/>
    <property type="match status" value="1"/>
</dbReference>
<sequence>MADLKALEHSTLKVPYEILNKKFRNAQKNIDREVSHVLHVTNELEKCLENKPVTVGTVASLLDSVVDKLTVLKRKAEESISQEEDSVKVCKRRVEHLKDYDSCNPAIVAQWKKKRLDRMLVEYFLRAGFYDSALKLARHSDIEDLTNIELFMISKDVEESLLRRETSTCLAWCHDNKSKLRKIKSSLEFNLRTQEFIEHIRFNKRMEAIRHARRFFSSLEQQQLPEVQKVMGLLAYPSDTTIGSYRELLDASRWHMLVEQFRADNFKLHQLNSNSVFTVTLESGLAALKTPHCYRDDSKNAECPVCNKNLNELAKPLPFAHCAQSRLVCFMSGQIMNEHNPPMMLPNGYVYGQNSLRTMASENDGKVTCPRTKEAFDIDQAEKVFVM</sequence>
<evidence type="ECO:0000256" key="4">
    <source>
        <dbReference type="ARBA" id="ARBA00022490"/>
    </source>
</evidence>
<evidence type="ECO:0000256" key="10">
    <source>
        <dbReference type="PROSITE-ProRule" id="PRU01215"/>
    </source>
</evidence>
<keyword evidence="13" id="KW-1185">Reference proteome</keyword>
<dbReference type="SMART" id="SM00667">
    <property type="entry name" value="LisH"/>
    <property type="match status" value="1"/>
</dbReference>
<dbReference type="InterPro" id="IPR044063">
    <property type="entry name" value="ZF_RING_GID"/>
</dbReference>
<dbReference type="PANTHER" id="PTHR12170">
    <property type="entry name" value="MACROPHAGE ERYTHROBLAST ATTACHER-RELATED"/>
    <property type="match status" value="1"/>
</dbReference>
<protein>
    <recommendedName>
        <fullName evidence="3">E3 ubiquitin-protein transferase MAEA</fullName>
    </recommendedName>
    <alternativeName>
        <fullName evidence="9">Macrophage erythroblast attacher</fullName>
    </alternativeName>
</protein>
<dbReference type="GeneID" id="100373339"/>
<dbReference type="RefSeq" id="XP_002741395.1">
    <property type="nucleotide sequence ID" value="XM_002741349.2"/>
</dbReference>
<dbReference type="PROSITE" id="PS51867">
    <property type="entry name" value="ZF_RING_GID"/>
    <property type="match status" value="1"/>
</dbReference>
<evidence type="ECO:0000256" key="5">
    <source>
        <dbReference type="ARBA" id="ARBA00022723"/>
    </source>
</evidence>
<dbReference type="InterPro" id="IPR045098">
    <property type="entry name" value="Fyv10_fam"/>
</dbReference>
<evidence type="ECO:0000313" key="14">
    <source>
        <dbReference type="RefSeq" id="XP_002741395.1"/>
    </source>
</evidence>
<dbReference type="Pfam" id="PF10607">
    <property type="entry name" value="CTLH"/>
    <property type="match status" value="1"/>
</dbReference>
<dbReference type="PANTHER" id="PTHR12170:SF2">
    <property type="entry name" value="E3 UBIQUITIN-PROTEIN TRANSFERASE MAEA"/>
    <property type="match status" value="1"/>
</dbReference>
<evidence type="ECO:0000313" key="13">
    <source>
        <dbReference type="Proteomes" id="UP000694865"/>
    </source>
</evidence>
<keyword evidence="6 10" id="KW-0863">Zinc-finger</keyword>
<dbReference type="InterPro" id="IPR024964">
    <property type="entry name" value="CTLH/CRA"/>
</dbReference>
<organism evidence="13 14">
    <name type="scientific">Saccoglossus kowalevskii</name>
    <name type="common">Acorn worm</name>
    <dbReference type="NCBI Taxonomy" id="10224"/>
    <lineage>
        <taxon>Eukaryota</taxon>
        <taxon>Metazoa</taxon>
        <taxon>Hemichordata</taxon>
        <taxon>Enteropneusta</taxon>
        <taxon>Harrimaniidae</taxon>
        <taxon>Saccoglossus</taxon>
    </lineage>
</organism>
<name>A0ABM0H0C5_SACKO</name>
<evidence type="ECO:0000259" key="11">
    <source>
        <dbReference type="PROSITE" id="PS50897"/>
    </source>
</evidence>
<comment type="subcellular location">
    <subcellularLocation>
        <location evidence="2">Cytoplasm</location>
    </subcellularLocation>
    <subcellularLocation>
        <location evidence="1">Nucleus matrix</location>
    </subcellularLocation>
</comment>
<evidence type="ECO:0000256" key="2">
    <source>
        <dbReference type="ARBA" id="ARBA00004496"/>
    </source>
</evidence>
<keyword evidence="8" id="KW-0265">Erythrocyte maturation</keyword>
<dbReference type="CDD" id="cd16659">
    <property type="entry name" value="RING-Ubox_Emp"/>
    <property type="match status" value="1"/>
</dbReference>
<reference evidence="14" key="1">
    <citation type="submission" date="2025-08" db="UniProtKB">
        <authorList>
            <consortium name="RefSeq"/>
        </authorList>
    </citation>
    <scope>IDENTIFICATION</scope>
    <source>
        <tissue evidence="14">Testes</tissue>
    </source>
</reference>
<feature type="domain" description="RING-Gid-type" evidence="12">
    <location>
        <begin position="303"/>
        <end position="372"/>
    </location>
</feature>
<keyword evidence="5" id="KW-0479">Metal-binding</keyword>
<feature type="zinc finger region" description="RING-Gid-type" evidence="10">
    <location>
        <begin position="303"/>
        <end position="372"/>
    </location>
</feature>
<dbReference type="SUPFAM" id="SSF57850">
    <property type="entry name" value="RING/U-box"/>
    <property type="match status" value="1"/>
</dbReference>
<dbReference type="InterPro" id="IPR013144">
    <property type="entry name" value="CRA_dom"/>
</dbReference>
<accession>A0ABM0H0C5</accession>
<feature type="domain" description="CTLH" evidence="11">
    <location>
        <begin position="151"/>
        <end position="207"/>
    </location>
</feature>
<dbReference type="InterPro" id="IPR006594">
    <property type="entry name" value="LisH"/>
</dbReference>
<dbReference type="PROSITE" id="PS50897">
    <property type="entry name" value="CTLH"/>
    <property type="match status" value="1"/>
</dbReference>